<feature type="chain" id="PRO_5035233624" evidence="3">
    <location>
        <begin position="18"/>
        <end position="651"/>
    </location>
</feature>
<dbReference type="Proteomes" id="UP000751190">
    <property type="component" value="Unassembled WGS sequence"/>
</dbReference>
<dbReference type="AlphaFoldDB" id="A0A8J5XI06"/>
<accession>A0A8J5XI06</accession>
<organism evidence="4 5">
    <name type="scientific">Diacronema lutheri</name>
    <name type="common">Unicellular marine alga</name>
    <name type="synonym">Monochrysis lutheri</name>
    <dbReference type="NCBI Taxonomy" id="2081491"/>
    <lineage>
        <taxon>Eukaryota</taxon>
        <taxon>Haptista</taxon>
        <taxon>Haptophyta</taxon>
        <taxon>Pavlovophyceae</taxon>
        <taxon>Pavlovales</taxon>
        <taxon>Pavlovaceae</taxon>
        <taxon>Diacronema</taxon>
    </lineage>
</organism>
<feature type="transmembrane region" description="Helical" evidence="2">
    <location>
        <begin position="183"/>
        <end position="206"/>
    </location>
</feature>
<proteinExistence type="predicted"/>
<feature type="region of interest" description="Disordered" evidence="1">
    <location>
        <begin position="66"/>
        <end position="85"/>
    </location>
</feature>
<evidence type="ECO:0000256" key="3">
    <source>
        <dbReference type="SAM" id="SignalP"/>
    </source>
</evidence>
<name>A0A8J5XI06_DIALT</name>
<reference evidence="4" key="1">
    <citation type="submission" date="2021-05" db="EMBL/GenBank/DDBJ databases">
        <title>The genome of the haptophyte Pavlova lutheri (Diacronema luteri, Pavlovales) - a model for lipid biosynthesis in eukaryotic algae.</title>
        <authorList>
            <person name="Hulatt C.J."/>
            <person name="Posewitz M.C."/>
        </authorList>
    </citation>
    <scope>NUCLEOTIDE SEQUENCE</scope>
    <source>
        <strain evidence="4">NIVA-4/92</strain>
    </source>
</reference>
<evidence type="ECO:0000313" key="5">
    <source>
        <dbReference type="Proteomes" id="UP000751190"/>
    </source>
</evidence>
<feature type="region of interest" description="Disordered" evidence="1">
    <location>
        <begin position="564"/>
        <end position="631"/>
    </location>
</feature>
<feature type="signal peptide" evidence="3">
    <location>
        <begin position="1"/>
        <end position="17"/>
    </location>
</feature>
<keyword evidence="5" id="KW-1185">Reference proteome</keyword>
<evidence type="ECO:0000313" key="4">
    <source>
        <dbReference type="EMBL" id="KAG8467823.1"/>
    </source>
</evidence>
<feature type="compositionally biased region" description="Low complexity" evidence="1">
    <location>
        <begin position="466"/>
        <end position="485"/>
    </location>
</feature>
<evidence type="ECO:0000256" key="2">
    <source>
        <dbReference type="SAM" id="Phobius"/>
    </source>
</evidence>
<gene>
    <name evidence="4" type="ORF">KFE25_006875</name>
</gene>
<keyword evidence="2" id="KW-0472">Membrane</keyword>
<feature type="transmembrane region" description="Helical" evidence="2">
    <location>
        <begin position="357"/>
        <end position="376"/>
    </location>
</feature>
<dbReference type="OrthoDB" id="202871at2759"/>
<keyword evidence="3" id="KW-0732">Signal</keyword>
<feature type="transmembrane region" description="Helical" evidence="2">
    <location>
        <begin position="388"/>
        <end position="409"/>
    </location>
</feature>
<feature type="region of interest" description="Disordered" evidence="1">
    <location>
        <begin position="448"/>
        <end position="506"/>
    </location>
</feature>
<comment type="caution">
    <text evidence="4">The sequence shown here is derived from an EMBL/GenBank/DDBJ whole genome shotgun (WGS) entry which is preliminary data.</text>
</comment>
<protein>
    <submittedName>
        <fullName evidence="4">Uncharacterized protein</fullName>
    </submittedName>
</protein>
<keyword evidence="2" id="KW-1133">Transmembrane helix</keyword>
<keyword evidence="2" id="KW-0812">Transmembrane</keyword>
<sequence length="651" mass="68617">MLKRVALLAALVGGAAGWARSGAQCAPRGLVQLALPAVRRAPSARPLELGRSARRGTLELPAVRMDGGFDERRGDPYAPRAQPGEGTPFAEGYAYGYGAYAEPGMRAGDGGAARNASGADVGAPTPGADVGAPFSSGWWRDVLQDPEDRDVVGLGYDWREWAEPALVRKRVRLQQTVATIRRVIVPSIICTVLGVLYFDNITALVMRSLDKGGLAMVMTDESQFIQNFLTVIGLLFSILAGNAYSSLYTQQETIYFALFQEVSEAKSLLEQTTLVCQGRPFYPAVLAQFELYVSQDLRRLDLPPAYLLSSRPAEDPLEAIMFMTSVGVPSVIYETVKSLRQARGHRLGACQRKFPSLGIALLYVLALLELVAFPLLGAGTAQLSMRVLNLQSSLFGLLCGALVMVLRVIQELRLSSGGVFTVDLVLRQMVSGLEAELEQRRRAAAFPPLFGAEPGRRGPPPPPPLGGSAPGARRPASGRAYAPVSPAVPPPSPTGRPSGGAVGAGVSWSNGVGAPAAGGWADQSGTAVRAPPAGQRELLPGASAEAAAATDEPIRSAALAQFTLPPDGAQHERVGPPSVEAPPPAPQSSASTIDGAPLSFWRRAFDDGGVRAAQPSKDPSAMESQERASRRRQVMSTLASAAAAALALFDL</sequence>
<dbReference type="EMBL" id="JAGTXO010000005">
    <property type="protein sequence ID" value="KAG8467823.1"/>
    <property type="molecule type" value="Genomic_DNA"/>
</dbReference>
<feature type="transmembrane region" description="Helical" evidence="2">
    <location>
        <begin position="227"/>
        <end position="245"/>
    </location>
</feature>
<evidence type="ECO:0000256" key="1">
    <source>
        <dbReference type="SAM" id="MobiDB-lite"/>
    </source>
</evidence>